<dbReference type="AlphaFoldDB" id="J3MQQ0"/>
<dbReference type="PANTHER" id="PTHR47543:SF2">
    <property type="entry name" value="RNA POLYMERASE II TRANSCRIPTION FACTOR SIII SUBUNIT A"/>
    <property type="match status" value="1"/>
</dbReference>
<evidence type="ECO:0000256" key="1">
    <source>
        <dbReference type="SAM" id="MobiDB-lite"/>
    </source>
</evidence>
<dbReference type="eggNOG" id="KOG1721">
    <property type="taxonomic scope" value="Eukaryota"/>
</dbReference>
<feature type="compositionally biased region" description="Polar residues" evidence="1">
    <location>
        <begin position="290"/>
        <end position="341"/>
    </location>
</feature>
<protein>
    <recommendedName>
        <fullName evidence="4">Elongin-A</fullName>
    </recommendedName>
</protein>
<feature type="compositionally biased region" description="Basic and acidic residues" evidence="1">
    <location>
        <begin position="18"/>
        <end position="27"/>
    </location>
</feature>
<dbReference type="HOGENOM" id="CLU_054464_0_0_1"/>
<dbReference type="GO" id="GO:0006368">
    <property type="term" value="P:transcription elongation by RNA polymerase II"/>
    <property type="evidence" value="ECO:0007669"/>
    <property type="project" value="InterPro"/>
</dbReference>
<sequence>MTSTTRILDVPLRHRLPRRSEQPKPEARPGLLPTGASVSARIQSTGRMDYGRKPPSLLELCIRTTMDNLRYVDNVDGVEMNLLERILPHCKLEDLTRIESNTKMDLSPITNKLWKLFYRRQFGEDCVNGVIKRMKTSGARYTWKELFEAKTEKQKEFEDKMGQRLAEKYELAKAERQSKQIKICTKVPPSSKRSFWGGSGPSNLSSYKSPMLKKARMEVNSHAKMQAAIQRNTIARTSQPVRMTSAHAQPMKTTTIHRPNSTITVTKPIGLNRPLQSNKPTGLNRPLMSSKPTGLNRPLQSNKPTGLNRPLQSNKPTGLNRPLQSNKPTGLNRPLQSNKPTGLNRPLMSSKPTGLNRPMQSNKPTGQNRPLQSNRPKF</sequence>
<dbReference type="Pfam" id="PF06881">
    <property type="entry name" value="Elongin_A"/>
    <property type="match status" value="1"/>
</dbReference>
<accession>J3MQQ0</accession>
<reference evidence="2" key="1">
    <citation type="journal article" date="2013" name="Nat. Commun.">
        <title>Whole-genome sequencing of Oryza brachyantha reveals mechanisms underlying Oryza genome evolution.</title>
        <authorList>
            <person name="Chen J."/>
            <person name="Huang Q."/>
            <person name="Gao D."/>
            <person name="Wang J."/>
            <person name="Lang Y."/>
            <person name="Liu T."/>
            <person name="Li B."/>
            <person name="Bai Z."/>
            <person name="Luis Goicoechea J."/>
            <person name="Liang C."/>
            <person name="Chen C."/>
            <person name="Zhang W."/>
            <person name="Sun S."/>
            <person name="Liao Y."/>
            <person name="Zhang X."/>
            <person name="Yang L."/>
            <person name="Song C."/>
            <person name="Wang M."/>
            <person name="Shi J."/>
            <person name="Liu G."/>
            <person name="Liu J."/>
            <person name="Zhou H."/>
            <person name="Zhou W."/>
            <person name="Yu Q."/>
            <person name="An N."/>
            <person name="Chen Y."/>
            <person name="Cai Q."/>
            <person name="Wang B."/>
            <person name="Liu B."/>
            <person name="Min J."/>
            <person name="Huang Y."/>
            <person name="Wu H."/>
            <person name="Li Z."/>
            <person name="Zhang Y."/>
            <person name="Yin Y."/>
            <person name="Song W."/>
            <person name="Jiang J."/>
            <person name="Jackson S.A."/>
            <person name="Wing R.A."/>
            <person name="Wang J."/>
            <person name="Chen M."/>
        </authorList>
    </citation>
    <scope>NUCLEOTIDE SEQUENCE [LARGE SCALE GENOMIC DNA]</scope>
    <source>
        <strain evidence="2">cv. IRGC 101232</strain>
    </source>
</reference>
<feature type="compositionally biased region" description="Polar residues" evidence="1">
    <location>
        <begin position="350"/>
        <end position="378"/>
    </location>
</feature>
<evidence type="ECO:0000313" key="3">
    <source>
        <dbReference type="Proteomes" id="UP000006038"/>
    </source>
</evidence>
<dbReference type="GO" id="GO:0070449">
    <property type="term" value="C:elongin complex"/>
    <property type="evidence" value="ECO:0007669"/>
    <property type="project" value="InterPro"/>
</dbReference>
<dbReference type="Gramene" id="OB08G14290.1">
    <property type="protein sequence ID" value="OB08G14290.1"/>
    <property type="gene ID" value="OB08G14290"/>
</dbReference>
<dbReference type="Gene3D" id="6.10.250.3180">
    <property type="match status" value="1"/>
</dbReference>
<dbReference type="Proteomes" id="UP000006038">
    <property type="component" value="Chromosome 8"/>
</dbReference>
<keyword evidence="3" id="KW-1185">Reference proteome</keyword>
<dbReference type="STRING" id="4533.J3MQQ0"/>
<dbReference type="eggNOG" id="KOG2821">
    <property type="taxonomic scope" value="Eukaryota"/>
</dbReference>
<dbReference type="InterPro" id="IPR010684">
    <property type="entry name" value="RNA_pol_II_trans_fac_SIII_A"/>
</dbReference>
<reference evidence="2" key="2">
    <citation type="submission" date="2013-04" db="UniProtKB">
        <authorList>
            <consortium name="EnsemblPlants"/>
        </authorList>
    </citation>
    <scope>IDENTIFICATION</scope>
</reference>
<dbReference type="EnsemblPlants" id="OB08G14290.1">
    <property type="protein sequence ID" value="OB08G14290.1"/>
    <property type="gene ID" value="OB08G14290"/>
</dbReference>
<dbReference type="PANTHER" id="PTHR47543">
    <property type="entry name" value="OS08G0169600 PROTEIN"/>
    <property type="match status" value="1"/>
</dbReference>
<evidence type="ECO:0000313" key="2">
    <source>
        <dbReference type="EnsemblPlants" id="OB08G14290.1"/>
    </source>
</evidence>
<feature type="region of interest" description="Disordered" evidence="1">
    <location>
        <begin position="1"/>
        <end position="37"/>
    </location>
</feature>
<proteinExistence type="predicted"/>
<name>J3MQQ0_ORYBR</name>
<feature type="region of interest" description="Disordered" evidence="1">
    <location>
        <begin position="257"/>
        <end position="378"/>
    </location>
</feature>
<organism evidence="2">
    <name type="scientific">Oryza brachyantha</name>
    <name type="common">malo sina</name>
    <dbReference type="NCBI Taxonomy" id="4533"/>
    <lineage>
        <taxon>Eukaryota</taxon>
        <taxon>Viridiplantae</taxon>
        <taxon>Streptophyta</taxon>
        <taxon>Embryophyta</taxon>
        <taxon>Tracheophyta</taxon>
        <taxon>Spermatophyta</taxon>
        <taxon>Magnoliopsida</taxon>
        <taxon>Liliopsida</taxon>
        <taxon>Poales</taxon>
        <taxon>Poaceae</taxon>
        <taxon>BOP clade</taxon>
        <taxon>Oryzoideae</taxon>
        <taxon>Oryzeae</taxon>
        <taxon>Oryzinae</taxon>
        <taxon>Oryza</taxon>
    </lineage>
</organism>
<evidence type="ECO:0008006" key="4">
    <source>
        <dbReference type="Google" id="ProtNLM"/>
    </source>
</evidence>
<dbReference type="OMA" id="NSQAKMK"/>